<dbReference type="EMBL" id="KL198122">
    <property type="protein sequence ID" value="KDQ06836.1"/>
    <property type="molecule type" value="Genomic_DNA"/>
</dbReference>
<evidence type="ECO:0008006" key="4">
    <source>
        <dbReference type="Google" id="ProtNLM"/>
    </source>
</evidence>
<dbReference type="HOGENOM" id="CLU_1695187_0_0_1"/>
<evidence type="ECO:0000256" key="1">
    <source>
        <dbReference type="SAM" id="SignalP"/>
    </source>
</evidence>
<dbReference type="AlphaFoldDB" id="A0A067M5K7"/>
<dbReference type="Proteomes" id="UP000027195">
    <property type="component" value="Unassembled WGS sequence"/>
</dbReference>
<keyword evidence="1" id="KW-0732">Signal</keyword>
<name>A0A067M5K7_BOTB1</name>
<proteinExistence type="predicted"/>
<dbReference type="InParanoid" id="A0A067M5K7"/>
<feature type="signal peptide" evidence="1">
    <location>
        <begin position="1"/>
        <end position="31"/>
    </location>
</feature>
<evidence type="ECO:0000313" key="3">
    <source>
        <dbReference type="Proteomes" id="UP000027195"/>
    </source>
</evidence>
<organism evidence="2 3">
    <name type="scientific">Botryobasidium botryosum (strain FD-172 SS1)</name>
    <dbReference type="NCBI Taxonomy" id="930990"/>
    <lineage>
        <taxon>Eukaryota</taxon>
        <taxon>Fungi</taxon>
        <taxon>Dikarya</taxon>
        <taxon>Basidiomycota</taxon>
        <taxon>Agaricomycotina</taxon>
        <taxon>Agaricomycetes</taxon>
        <taxon>Cantharellales</taxon>
        <taxon>Botryobasidiaceae</taxon>
        <taxon>Botryobasidium</taxon>
    </lineage>
</organism>
<gene>
    <name evidence="2" type="ORF">BOTBODRAFT_39314</name>
</gene>
<protein>
    <recommendedName>
        <fullName evidence="4">Secreted protein</fullName>
    </recommendedName>
</protein>
<keyword evidence="3" id="KW-1185">Reference proteome</keyword>
<feature type="chain" id="PRO_5001641125" description="Secreted protein" evidence="1">
    <location>
        <begin position="32"/>
        <end position="155"/>
    </location>
</feature>
<evidence type="ECO:0000313" key="2">
    <source>
        <dbReference type="EMBL" id="KDQ06836.1"/>
    </source>
</evidence>
<sequence length="155" mass="17026">MGPPLRAFLGPIGWRSLLIRFMAVFFGPSATVPASFKRAPFIPPVITRVSNNCNPRRARGILSNVHSVRIARGPLESTRSLPRHSLSALRSHYVAGRHLSKWSSASRSNRVFFKNHAGFADNMNEESRVDATQSAPLPCLGPQCPSAIVTPPRFP</sequence>
<accession>A0A067M5K7</accession>
<reference evidence="3" key="1">
    <citation type="journal article" date="2014" name="Proc. Natl. Acad. Sci. U.S.A.">
        <title>Extensive sampling of basidiomycete genomes demonstrates inadequacy of the white-rot/brown-rot paradigm for wood decay fungi.</title>
        <authorList>
            <person name="Riley R."/>
            <person name="Salamov A.A."/>
            <person name="Brown D.W."/>
            <person name="Nagy L.G."/>
            <person name="Floudas D."/>
            <person name="Held B.W."/>
            <person name="Levasseur A."/>
            <person name="Lombard V."/>
            <person name="Morin E."/>
            <person name="Otillar R."/>
            <person name="Lindquist E.A."/>
            <person name="Sun H."/>
            <person name="LaButti K.M."/>
            <person name="Schmutz J."/>
            <person name="Jabbour D."/>
            <person name="Luo H."/>
            <person name="Baker S.E."/>
            <person name="Pisabarro A.G."/>
            <person name="Walton J.D."/>
            <person name="Blanchette R.A."/>
            <person name="Henrissat B."/>
            <person name="Martin F."/>
            <person name="Cullen D."/>
            <person name="Hibbett D.S."/>
            <person name="Grigoriev I.V."/>
        </authorList>
    </citation>
    <scope>NUCLEOTIDE SEQUENCE [LARGE SCALE GENOMIC DNA]</scope>
    <source>
        <strain evidence="3">FD-172 SS1</strain>
    </source>
</reference>